<accession>A0A0K1PMC9</accession>
<dbReference type="KEGG" id="llu:AKJ09_01346"/>
<dbReference type="EMBL" id="CP012333">
    <property type="protein sequence ID" value="AKU94682.1"/>
    <property type="molecule type" value="Genomic_DNA"/>
</dbReference>
<name>A0A0K1PMC9_9BACT</name>
<dbReference type="STRING" id="1391654.AKJ09_01346"/>
<sequence>MRVNTPVTNVERHLADGQYIVSKTDLTGREERTRASS</sequence>
<dbReference type="AlphaFoldDB" id="A0A0K1PMC9"/>
<keyword evidence="2" id="KW-1185">Reference proteome</keyword>
<dbReference type="Proteomes" id="UP000064967">
    <property type="component" value="Chromosome"/>
</dbReference>
<proteinExistence type="predicted"/>
<gene>
    <name evidence="1" type="ORF">AKJ09_01346</name>
</gene>
<reference evidence="1 2" key="1">
    <citation type="submission" date="2015-08" db="EMBL/GenBank/DDBJ databases">
        <authorList>
            <person name="Babu N.S."/>
            <person name="Beckwith C.J."/>
            <person name="Beseler K.G."/>
            <person name="Brison A."/>
            <person name="Carone J.V."/>
            <person name="Caskin T.P."/>
            <person name="Diamond M."/>
            <person name="Durham M.E."/>
            <person name="Foxe J.M."/>
            <person name="Go M."/>
            <person name="Henderson B.A."/>
            <person name="Jones I.B."/>
            <person name="McGettigan J.A."/>
            <person name="Micheletti S.J."/>
            <person name="Nasrallah M.E."/>
            <person name="Ortiz D."/>
            <person name="Piller C.R."/>
            <person name="Privatt S.R."/>
            <person name="Schneider S.L."/>
            <person name="Sharp S."/>
            <person name="Smith T.C."/>
            <person name="Stanton J.D."/>
            <person name="Ullery H.E."/>
            <person name="Wilson R.J."/>
            <person name="Serrano M.G."/>
            <person name="Buck G."/>
            <person name="Lee V."/>
            <person name="Wang Y."/>
            <person name="Carvalho R."/>
            <person name="Voegtly L."/>
            <person name="Shi R."/>
            <person name="Duckworth R."/>
            <person name="Johnson A."/>
            <person name="Loviza R."/>
            <person name="Walstead R."/>
            <person name="Shah Z."/>
            <person name="Kiflezghi M."/>
            <person name="Wade K."/>
            <person name="Ball S.L."/>
            <person name="Bradley K.W."/>
            <person name="Asai D.J."/>
            <person name="Bowman C.A."/>
            <person name="Russell D.A."/>
            <person name="Pope W.H."/>
            <person name="Jacobs-Sera D."/>
            <person name="Hendrix R.W."/>
            <person name="Hatfull G.F."/>
        </authorList>
    </citation>
    <scope>NUCLEOTIDE SEQUENCE [LARGE SCALE GENOMIC DNA]</scope>
    <source>
        <strain evidence="1 2">DSM 27648</strain>
    </source>
</reference>
<evidence type="ECO:0000313" key="1">
    <source>
        <dbReference type="EMBL" id="AKU94682.1"/>
    </source>
</evidence>
<organism evidence="1 2">
    <name type="scientific">Labilithrix luteola</name>
    <dbReference type="NCBI Taxonomy" id="1391654"/>
    <lineage>
        <taxon>Bacteria</taxon>
        <taxon>Pseudomonadati</taxon>
        <taxon>Myxococcota</taxon>
        <taxon>Polyangia</taxon>
        <taxon>Polyangiales</taxon>
        <taxon>Labilitrichaceae</taxon>
        <taxon>Labilithrix</taxon>
    </lineage>
</organism>
<protein>
    <submittedName>
        <fullName evidence="1">Uncharacterized protein</fullName>
    </submittedName>
</protein>
<evidence type="ECO:0000313" key="2">
    <source>
        <dbReference type="Proteomes" id="UP000064967"/>
    </source>
</evidence>